<evidence type="ECO:0000313" key="2">
    <source>
        <dbReference type="EMBL" id="MQA17987.1"/>
    </source>
</evidence>
<accession>A0A843SB99</accession>
<dbReference type="RefSeq" id="WP_152800691.1">
    <property type="nucleotide sequence ID" value="NZ_WHUF01000001.1"/>
</dbReference>
<dbReference type="NCBIfam" id="NF038119">
    <property type="entry name" value="PEP_CTERM_MHFG"/>
    <property type="match status" value="1"/>
</dbReference>
<gene>
    <name evidence="2" type="ORF">GEV01_00520</name>
</gene>
<organism evidence="2 3">
    <name type="scientific">Rugamonas rivuli</name>
    <dbReference type="NCBI Taxonomy" id="2743358"/>
    <lineage>
        <taxon>Bacteria</taxon>
        <taxon>Pseudomonadati</taxon>
        <taxon>Pseudomonadota</taxon>
        <taxon>Betaproteobacteria</taxon>
        <taxon>Burkholderiales</taxon>
        <taxon>Oxalobacteraceae</taxon>
        <taxon>Telluria group</taxon>
        <taxon>Rugamonas</taxon>
    </lineage>
</organism>
<proteinExistence type="predicted"/>
<sequence>MSILFAVTLAAASTVQPSCSWDHPGVNPYTGKTAAAIDRYTDIPAAVRSTLKRRMEEGQSDDKVLITRDGISGKNQYDPAIRDMHFGAASVCATVTRSKWAEQRQEPGAVYCVDQHCILVPKICGNVSRINRVPAAVAKAPVTPPPPVAKLGDKLGDKDLGLADAEKFDPEELTEKERAERDRLQRQAALDAAKLKPGVEEYELPEQFEFEADVDVRVAGGDGHRPLTPPFIGGDEDDGISTNPTAVPEADTWAMLLAGLGILGVAARRRNQRKQG</sequence>
<dbReference type="Proteomes" id="UP000444318">
    <property type="component" value="Unassembled WGS sequence"/>
</dbReference>
<reference evidence="2 3" key="1">
    <citation type="submission" date="2019-10" db="EMBL/GenBank/DDBJ databases">
        <title>Two novel species isolated from a subtropical stream in China.</title>
        <authorList>
            <person name="Lu H."/>
        </authorList>
    </citation>
    <scope>NUCLEOTIDE SEQUENCE [LARGE SCALE GENOMIC DNA]</scope>
    <source>
        <strain evidence="2 3">FT103W</strain>
    </source>
</reference>
<dbReference type="Pfam" id="PF07589">
    <property type="entry name" value="PEP-CTERM"/>
    <property type="match status" value="1"/>
</dbReference>
<evidence type="ECO:0000259" key="1">
    <source>
        <dbReference type="Pfam" id="PF07589"/>
    </source>
</evidence>
<dbReference type="AlphaFoldDB" id="A0A843SB99"/>
<keyword evidence="3" id="KW-1185">Reference proteome</keyword>
<evidence type="ECO:0000313" key="3">
    <source>
        <dbReference type="Proteomes" id="UP000444318"/>
    </source>
</evidence>
<dbReference type="EMBL" id="WHUF01000001">
    <property type="protein sequence ID" value="MQA17987.1"/>
    <property type="molecule type" value="Genomic_DNA"/>
</dbReference>
<name>A0A843SB99_9BURK</name>
<comment type="caution">
    <text evidence="2">The sequence shown here is derived from an EMBL/GenBank/DDBJ whole genome shotgun (WGS) entry which is preliminary data.</text>
</comment>
<feature type="domain" description="Ice-binding protein C-terminal" evidence="1">
    <location>
        <begin position="246"/>
        <end position="270"/>
    </location>
</feature>
<protein>
    <submittedName>
        <fullName evidence="2">PEP-CTERM sorting domain-containing protein</fullName>
    </submittedName>
</protein>
<dbReference type="InterPro" id="IPR013424">
    <property type="entry name" value="Ice-binding_C"/>
</dbReference>